<evidence type="ECO:0008006" key="3">
    <source>
        <dbReference type="Google" id="ProtNLM"/>
    </source>
</evidence>
<evidence type="ECO:0000313" key="1">
    <source>
        <dbReference type="EMBL" id="MBU3849496.1"/>
    </source>
</evidence>
<dbReference type="Proteomes" id="UP000823914">
    <property type="component" value="Unassembled WGS sequence"/>
</dbReference>
<accession>A0A9E2NY88</accession>
<sequence length="131" mass="15352">MEYHVKKLQLFQNLSYSKTSTFMEEKMIKYTTLVDKKNLEPKPEDYLVNPHPCGNIIKNEAPLPQDTECIPAGLYAFVQSDYTEGNLTQAAEALWLECLWEEYEPLDDTIYLRELEHGDRTVFQLFRKIKG</sequence>
<dbReference type="AlphaFoldDB" id="A0A9E2NY88"/>
<gene>
    <name evidence="1" type="ORF">IAA16_02900</name>
</gene>
<evidence type="ECO:0000313" key="2">
    <source>
        <dbReference type="Proteomes" id="UP000823914"/>
    </source>
</evidence>
<dbReference type="EMBL" id="JAHLFV010000065">
    <property type="protein sequence ID" value="MBU3849496.1"/>
    <property type="molecule type" value="Genomic_DNA"/>
</dbReference>
<proteinExistence type="predicted"/>
<reference evidence="1" key="2">
    <citation type="submission" date="2021-04" db="EMBL/GenBank/DDBJ databases">
        <authorList>
            <person name="Gilroy R."/>
        </authorList>
    </citation>
    <scope>NUCLEOTIDE SEQUENCE</scope>
    <source>
        <strain evidence="1">Gambia15-2214</strain>
    </source>
</reference>
<organism evidence="1 2">
    <name type="scientific">Candidatus Treponema excrementipullorum</name>
    <dbReference type="NCBI Taxonomy" id="2838768"/>
    <lineage>
        <taxon>Bacteria</taxon>
        <taxon>Pseudomonadati</taxon>
        <taxon>Spirochaetota</taxon>
        <taxon>Spirochaetia</taxon>
        <taxon>Spirochaetales</taxon>
        <taxon>Treponemataceae</taxon>
        <taxon>Treponema</taxon>
    </lineage>
</organism>
<name>A0A9E2NY88_9SPIR</name>
<reference evidence="1" key="1">
    <citation type="journal article" date="2021" name="PeerJ">
        <title>Extensive microbial diversity within the chicken gut microbiome revealed by metagenomics and culture.</title>
        <authorList>
            <person name="Gilroy R."/>
            <person name="Ravi A."/>
            <person name="Getino M."/>
            <person name="Pursley I."/>
            <person name="Horton D.L."/>
            <person name="Alikhan N.F."/>
            <person name="Baker D."/>
            <person name="Gharbi K."/>
            <person name="Hall N."/>
            <person name="Watson M."/>
            <person name="Adriaenssens E.M."/>
            <person name="Foster-Nyarko E."/>
            <person name="Jarju S."/>
            <person name="Secka A."/>
            <person name="Antonio M."/>
            <person name="Oren A."/>
            <person name="Chaudhuri R.R."/>
            <person name="La Ragione R."/>
            <person name="Hildebrand F."/>
            <person name="Pallen M.J."/>
        </authorList>
    </citation>
    <scope>NUCLEOTIDE SEQUENCE</scope>
    <source>
        <strain evidence="1">Gambia15-2214</strain>
    </source>
</reference>
<protein>
    <recommendedName>
        <fullName evidence="3">Integron-associated effector binding protein domain-containing protein</fullName>
    </recommendedName>
</protein>
<comment type="caution">
    <text evidence="1">The sequence shown here is derived from an EMBL/GenBank/DDBJ whole genome shotgun (WGS) entry which is preliminary data.</text>
</comment>